<organism evidence="3 4">
    <name type="scientific">Riccia sorocarpa</name>
    <dbReference type="NCBI Taxonomy" id="122646"/>
    <lineage>
        <taxon>Eukaryota</taxon>
        <taxon>Viridiplantae</taxon>
        <taxon>Streptophyta</taxon>
        <taxon>Embryophyta</taxon>
        <taxon>Marchantiophyta</taxon>
        <taxon>Marchantiopsida</taxon>
        <taxon>Marchantiidae</taxon>
        <taxon>Marchantiales</taxon>
        <taxon>Ricciaceae</taxon>
        <taxon>Riccia</taxon>
    </lineage>
</organism>
<dbReference type="InterPro" id="IPR011333">
    <property type="entry name" value="SKP1/BTB/POZ_sf"/>
</dbReference>
<dbReference type="CDD" id="cd18186">
    <property type="entry name" value="BTB_POZ_ZBTB_KLHL-like"/>
    <property type="match status" value="1"/>
</dbReference>
<evidence type="ECO:0000313" key="4">
    <source>
        <dbReference type="Proteomes" id="UP001633002"/>
    </source>
</evidence>
<evidence type="ECO:0000256" key="1">
    <source>
        <dbReference type="ARBA" id="ARBA00004906"/>
    </source>
</evidence>
<gene>
    <name evidence="3" type="ORF">R1sor_015743</name>
</gene>
<name>A0ABD3HJ74_9MARC</name>
<dbReference type="EMBL" id="JBJQOH010000004">
    <property type="protein sequence ID" value="KAL3689434.1"/>
    <property type="molecule type" value="Genomic_DNA"/>
</dbReference>
<protein>
    <recommendedName>
        <fullName evidence="2">BTB domain-containing protein</fullName>
    </recommendedName>
</protein>
<dbReference type="AlphaFoldDB" id="A0ABD3HJ74"/>
<accession>A0ABD3HJ74</accession>
<dbReference type="SUPFAM" id="SSF54695">
    <property type="entry name" value="POZ domain"/>
    <property type="match status" value="1"/>
</dbReference>
<sequence length="658" mass="74280">MASDCLIESGMLNEFDLQLRQRVDNVELSDVTFICEDKVRVHGCRGLLAVRSPFFKRLLFGQMMESKNSTVELPAVSSQVPILVMKFLYTGKVVFEDLRSSISKVLSSAGGHGTLQLDWNFLVKALATTHFLMLDQLGRILLDQLLLDTPQRGCLGEDSLVQLAVSFSVLHKYPSIWTVDTEGNSIEVISGRMIAALRTHDLTPAVLSKLSQAAFECYLEKSRETSEAVVRGFLLDEYLRVREILTWCVVSTGMGTSEKLDRTCLPGATVAMDIVCAAAQDESSIPVFCSSSECTSFVSRISKTSLEPLLRFVDFTYVPTELLCGVLQPLDVIGPGELAKILRAQAMRNSRRFRKGLNAPEPNVWQLLTDTEDTWRIPTENDKTLRYTVRRETSSFTVAAVVGLLFNSEKLSWEVTLTPRGSLEQQSLANLEFGFISLNCGETFPEDVVSPISADSRSSVVRVESDLKTAYGFCEGRVVCTWTLTPYYRFHWRKPYRVTVTKVEDIQSVKHMQSYSRKGNREFSFYAARDKLVYPVIYWKLEGCNQILYRPHYDQLTVEINNITNCDNLVMLWWPEGMVESNALKWRSKGGDPRCPVSGDRNKICCFHVDEGNVVRPAIYFSMGAPEQVSFRQYYDQLIIKLLNIVHRDSSGLERASS</sequence>
<dbReference type="PANTHER" id="PTHR46306:SF1">
    <property type="entry name" value="BTB_POZ DOMAIN-CONTAINING PROTEIN 9"/>
    <property type="match status" value="1"/>
</dbReference>
<dbReference type="Proteomes" id="UP001633002">
    <property type="component" value="Unassembled WGS sequence"/>
</dbReference>
<dbReference type="PROSITE" id="PS50097">
    <property type="entry name" value="BTB"/>
    <property type="match status" value="1"/>
</dbReference>
<dbReference type="SMART" id="SM00225">
    <property type="entry name" value="BTB"/>
    <property type="match status" value="1"/>
</dbReference>
<feature type="domain" description="BTB" evidence="2">
    <location>
        <begin position="29"/>
        <end position="97"/>
    </location>
</feature>
<dbReference type="InterPro" id="IPR000210">
    <property type="entry name" value="BTB/POZ_dom"/>
</dbReference>
<dbReference type="Gene3D" id="3.30.710.10">
    <property type="entry name" value="Potassium Channel Kv1.1, Chain A"/>
    <property type="match status" value="1"/>
</dbReference>
<comment type="pathway">
    <text evidence="1">Protein modification; protein ubiquitination.</text>
</comment>
<comment type="caution">
    <text evidence="3">The sequence shown here is derived from an EMBL/GenBank/DDBJ whole genome shotgun (WGS) entry which is preliminary data.</text>
</comment>
<dbReference type="InterPro" id="IPR052407">
    <property type="entry name" value="BTB_POZ_domain_cont_9"/>
</dbReference>
<proteinExistence type="predicted"/>
<dbReference type="PANTHER" id="PTHR46306">
    <property type="entry name" value="BTB/POZ DOMAIN-CONTAINING PROTEIN 9"/>
    <property type="match status" value="1"/>
</dbReference>
<reference evidence="3 4" key="1">
    <citation type="submission" date="2024-09" db="EMBL/GenBank/DDBJ databases">
        <title>Chromosome-scale assembly of Riccia sorocarpa.</title>
        <authorList>
            <person name="Paukszto L."/>
        </authorList>
    </citation>
    <scope>NUCLEOTIDE SEQUENCE [LARGE SCALE GENOMIC DNA]</scope>
    <source>
        <strain evidence="3">LP-2024</strain>
        <tissue evidence="3">Aerial parts of the thallus</tissue>
    </source>
</reference>
<keyword evidence="4" id="KW-1185">Reference proteome</keyword>
<evidence type="ECO:0000313" key="3">
    <source>
        <dbReference type="EMBL" id="KAL3689434.1"/>
    </source>
</evidence>
<evidence type="ECO:0000259" key="2">
    <source>
        <dbReference type="PROSITE" id="PS50097"/>
    </source>
</evidence>
<dbReference type="Pfam" id="PF00651">
    <property type="entry name" value="BTB"/>
    <property type="match status" value="1"/>
</dbReference>